<dbReference type="InterPro" id="IPR001182">
    <property type="entry name" value="FtsW/RodA"/>
</dbReference>
<evidence type="ECO:0000256" key="7">
    <source>
        <dbReference type="SAM" id="Phobius"/>
    </source>
</evidence>
<dbReference type="NCBIfam" id="TIGR02615">
    <property type="entry name" value="spoVE"/>
    <property type="match status" value="1"/>
</dbReference>
<keyword evidence="2" id="KW-1003">Cell membrane</keyword>
<dbReference type="GO" id="GO:0008360">
    <property type="term" value="P:regulation of cell shape"/>
    <property type="evidence" value="ECO:0007669"/>
    <property type="project" value="UniProtKB-KW"/>
</dbReference>
<dbReference type="OrthoDB" id="9768187at2"/>
<dbReference type="GO" id="GO:0051301">
    <property type="term" value="P:cell division"/>
    <property type="evidence" value="ECO:0007669"/>
    <property type="project" value="InterPro"/>
</dbReference>
<dbReference type="GO" id="GO:0032153">
    <property type="term" value="C:cell division site"/>
    <property type="evidence" value="ECO:0007669"/>
    <property type="project" value="TreeGrafter"/>
</dbReference>
<feature type="transmembrane region" description="Helical" evidence="7">
    <location>
        <begin position="157"/>
        <end position="174"/>
    </location>
</feature>
<dbReference type="InterPro" id="IPR013438">
    <property type="entry name" value="SpoVE"/>
</dbReference>
<keyword evidence="9" id="KW-1185">Reference proteome</keyword>
<evidence type="ECO:0000256" key="3">
    <source>
        <dbReference type="ARBA" id="ARBA00022692"/>
    </source>
</evidence>
<accession>A0A0C2R3E8</accession>
<dbReference type="PANTHER" id="PTHR30474:SF13">
    <property type="entry name" value="STAGE V SPORULATION PROTEIN E"/>
    <property type="match status" value="1"/>
</dbReference>
<dbReference type="PANTHER" id="PTHR30474">
    <property type="entry name" value="CELL CYCLE PROTEIN"/>
    <property type="match status" value="1"/>
</dbReference>
<evidence type="ECO:0000313" key="9">
    <source>
        <dbReference type="Proteomes" id="UP000031938"/>
    </source>
</evidence>
<dbReference type="InterPro" id="IPR013437">
    <property type="entry name" value="FtsW"/>
</dbReference>
<name>A0A0C2R3E8_9BACL</name>
<gene>
    <name evidence="8" type="ORF">KP78_23390</name>
</gene>
<keyword evidence="5 7" id="KW-1133">Transmembrane helix</keyword>
<feature type="transmembrane region" description="Helical" evidence="7">
    <location>
        <begin position="38"/>
        <end position="56"/>
    </location>
</feature>
<feature type="transmembrane region" description="Helical" evidence="7">
    <location>
        <begin position="181"/>
        <end position="201"/>
    </location>
</feature>
<dbReference type="AlphaFoldDB" id="A0A0C2R3E8"/>
<keyword evidence="4" id="KW-0133">Cell shape</keyword>
<evidence type="ECO:0000256" key="5">
    <source>
        <dbReference type="ARBA" id="ARBA00022989"/>
    </source>
</evidence>
<dbReference type="Proteomes" id="UP000031938">
    <property type="component" value="Unassembled WGS sequence"/>
</dbReference>
<feature type="transmembrane region" description="Helical" evidence="7">
    <location>
        <begin position="68"/>
        <end position="90"/>
    </location>
</feature>
<dbReference type="GO" id="GO:0015648">
    <property type="term" value="F:lipid-linked peptidoglycan transporter activity"/>
    <property type="evidence" value="ECO:0007669"/>
    <property type="project" value="TreeGrafter"/>
</dbReference>
<dbReference type="GO" id="GO:0009252">
    <property type="term" value="P:peptidoglycan biosynthetic process"/>
    <property type="evidence" value="ECO:0007669"/>
    <property type="project" value="InterPro"/>
</dbReference>
<dbReference type="Pfam" id="PF01098">
    <property type="entry name" value="FTSW_RODA_SPOVE"/>
    <property type="match status" value="1"/>
</dbReference>
<dbReference type="EMBL" id="JXRP01000018">
    <property type="protein sequence ID" value="KIL44795.1"/>
    <property type="molecule type" value="Genomic_DNA"/>
</dbReference>
<keyword evidence="3 7" id="KW-0812">Transmembrane</keyword>
<evidence type="ECO:0000256" key="6">
    <source>
        <dbReference type="ARBA" id="ARBA00023136"/>
    </source>
</evidence>
<feature type="transmembrane region" description="Helical" evidence="7">
    <location>
        <begin position="266"/>
        <end position="287"/>
    </location>
</feature>
<dbReference type="RefSeq" id="WP_041088895.1">
    <property type="nucleotide sequence ID" value="NZ_JXRP01000018.1"/>
</dbReference>
<dbReference type="STRING" id="889306.KP78_23390"/>
<organism evidence="8 9">
    <name type="scientific">Jeotgalibacillus soli</name>
    <dbReference type="NCBI Taxonomy" id="889306"/>
    <lineage>
        <taxon>Bacteria</taxon>
        <taxon>Bacillati</taxon>
        <taxon>Bacillota</taxon>
        <taxon>Bacilli</taxon>
        <taxon>Bacillales</taxon>
        <taxon>Caryophanaceae</taxon>
        <taxon>Jeotgalibacillus</taxon>
    </lineage>
</organism>
<dbReference type="PROSITE" id="PS00428">
    <property type="entry name" value="FTSW_RODA_SPOVE"/>
    <property type="match status" value="1"/>
</dbReference>
<feature type="transmembrane region" description="Helical" evidence="7">
    <location>
        <begin position="132"/>
        <end position="151"/>
    </location>
</feature>
<keyword evidence="6 7" id="KW-0472">Membrane</keyword>
<evidence type="ECO:0000256" key="4">
    <source>
        <dbReference type="ARBA" id="ARBA00022960"/>
    </source>
</evidence>
<dbReference type="NCBIfam" id="TIGR02614">
    <property type="entry name" value="ftsW"/>
    <property type="match status" value="1"/>
</dbReference>
<comment type="caution">
    <text evidence="8">The sequence shown here is derived from an EMBL/GenBank/DDBJ whole genome shotgun (WGS) entry which is preliminary data.</text>
</comment>
<sequence length="360" mass="39166">MDRWLVALIVVCVFFGIVMIDSASSVWALDRFADKHYFSKRQLIFACFGLVVMFFISKVDYWIWKKFVWIAYGGGILLLSLVLIPGVGLVRNGSQSWLGVGPLSLQPSEFAKIGVLLLLAKKIEKEQHLMNNLLKGIAPLMLLLLVPFGLVMLQPDLGTGTVMLGTGMSLLFLAGAPYRFFAGLILLGLTGFAALVISAPYRLQRIVSYLDPWQDPLGAGFQMIQSLYAIGPGAMFGFGLGESRQKYFYLPEPQNDFIFAIVAEELGFFGGAILIALFGAIAWRGILIALRAPDHFGQLLAGGIVLMIGIQVMINVSVVIGLIPVTGITLPFMSYGGSSLLLILLSCGILLNISRHSTAL</sequence>
<evidence type="ECO:0008006" key="10">
    <source>
        <dbReference type="Google" id="ProtNLM"/>
    </source>
</evidence>
<evidence type="ECO:0000313" key="8">
    <source>
        <dbReference type="EMBL" id="KIL44795.1"/>
    </source>
</evidence>
<dbReference type="InterPro" id="IPR018365">
    <property type="entry name" value="Cell_cycle_FtsW-rel_CS"/>
</dbReference>
<dbReference type="GO" id="GO:0005886">
    <property type="term" value="C:plasma membrane"/>
    <property type="evidence" value="ECO:0007669"/>
    <property type="project" value="UniProtKB-SubCell"/>
</dbReference>
<protein>
    <recommendedName>
        <fullName evidence="10">Stage V sporulation protein E</fullName>
    </recommendedName>
</protein>
<comment type="subcellular location">
    <subcellularLocation>
        <location evidence="1">Cell membrane</location>
        <topology evidence="1">Multi-pass membrane protein</topology>
    </subcellularLocation>
</comment>
<reference evidence="8 9" key="1">
    <citation type="submission" date="2015-01" db="EMBL/GenBank/DDBJ databases">
        <title>Genome sequencing of Jeotgalibacillus soli.</title>
        <authorList>
            <person name="Goh K.M."/>
            <person name="Chan K.-G."/>
            <person name="Yaakop A.S."/>
            <person name="Ee R."/>
            <person name="Gan H.M."/>
            <person name="Chan C.S."/>
        </authorList>
    </citation>
    <scope>NUCLEOTIDE SEQUENCE [LARGE SCALE GENOMIC DNA]</scope>
    <source>
        <strain evidence="8 9">P9</strain>
    </source>
</reference>
<dbReference type="PATRIC" id="fig|889306.3.peg.2352"/>
<evidence type="ECO:0000256" key="1">
    <source>
        <dbReference type="ARBA" id="ARBA00004651"/>
    </source>
</evidence>
<evidence type="ECO:0000256" key="2">
    <source>
        <dbReference type="ARBA" id="ARBA00022475"/>
    </source>
</evidence>
<feature type="transmembrane region" description="Helical" evidence="7">
    <location>
        <begin position="299"/>
        <end position="323"/>
    </location>
</feature>
<feature type="transmembrane region" description="Helical" evidence="7">
    <location>
        <begin position="335"/>
        <end position="353"/>
    </location>
</feature>
<proteinExistence type="predicted"/>